<accession>A0AAE0BL93</accession>
<name>A0AAE0BL93_9CHLO</name>
<keyword evidence="3" id="KW-1185">Reference proteome</keyword>
<dbReference type="AlphaFoldDB" id="A0AAE0BL93"/>
<keyword evidence="1" id="KW-1133">Transmembrane helix</keyword>
<comment type="caution">
    <text evidence="2">The sequence shown here is derived from an EMBL/GenBank/DDBJ whole genome shotgun (WGS) entry which is preliminary data.</text>
</comment>
<sequence>MTCKHSEDIHKYTDRYCPCKEYATATTADALIALITKLPAMGLWFKRDIVSDTVFLKFMGVLTMLISSVTLALALDTFADNCYRGLPKTVQIYDPDVDAKVDVSLDYDLGPGCGHGQMLPTQICLDPGVPKKM</sequence>
<reference evidence="2 3" key="1">
    <citation type="journal article" date="2015" name="Genome Biol. Evol.">
        <title>Comparative Genomics of a Bacterivorous Green Alga Reveals Evolutionary Causalities and Consequences of Phago-Mixotrophic Mode of Nutrition.</title>
        <authorList>
            <person name="Burns J.A."/>
            <person name="Paasch A."/>
            <person name="Narechania A."/>
            <person name="Kim E."/>
        </authorList>
    </citation>
    <scope>NUCLEOTIDE SEQUENCE [LARGE SCALE GENOMIC DNA]</scope>
    <source>
        <strain evidence="2 3">PLY_AMNH</strain>
    </source>
</reference>
<evidence type="ECO:0000313" key="2">
    <source>
        <dbReference type="EMBL" id="KAK3238050.1"/>
    </source>
</evidence>
<feature type="transmembrane region" description="Helical" evidence="1">
    <location>
        <begin position="54"/>
        <end position="75"/>
    </location>
</feature>
<keyword evidence="1" id="KW-0812">Transmembrane</keyword>
<evidence type="ECO:0000256" key="1">
    <source>
        <dbReference type="SAM" id="Phobius"/>
    </source>
</evidence>
<protein>
    <submittedName>
        <fullName evidence="2">Uncharacterized protein</fullName>
    </submittedName>
</protein>
<dbReference type="EMBL" id="LGRX02034348">
    <property type="protein sequence ID" value="KAK3238050.1"/>
    <property type="molecule type" value="Genomic_DNA"/>
</dbReference>
<evidence type="ECO:0000313" key="3">
    <source>
        <dbReference type="Proteomes" id="UP001190700"/>
    </source>
</evidence>
<keyword evidence="1" id="KW-0472">Membrane</keyword>
<proteinExistence type="predicted"/>
<dbReference type="Proteomes" id="UP001190700">
    <property type="component" value="Unassembled WGS sequence"/>
</dbReference>
<organism evidence="2 3">
    <name type="scientific">Cymbomonas tetramitiformis</name>
    <dbReference type="NCBI Taxonomy" id="36881"/>
    <lineage>
        <taxon>Eukaryota</taxon>
        <taxon>Viridiplantae</taxon>
        <taxon>Chlorophyta</taxon>
        <taxon>Pyramimonadophyceae</taxon>
        <taxon>Pyramimonadales</taxon>
        <taxon>Pyramimonadaceae</taxon>
        <taxon>Cymbomonas</taxon>
    </lineage>
</organism>
<gene>
    <name evidence="2" type="ORF">CYMTET_51908</name>
</gene>